<comment type="similarity">
    <text evidence="1 3">Belongs to the 5'-nucleotidase family.</text>
</comment>
<dbReference type="SUPFAM" id="SSF55816">
    <property type="entry name" value="5'-nucleotidase (syn. UDP-sugar hydrolase), C-terminal domain"/>
    <property type="match status" value="1"/>
</dbReference>
<dbReference type="InterPro" id="IPR029052">
    <property type="entry name" value="Metallo-depent_PP-like"/>
</dbReference>
<name>A0A317T8Z0_9CHLB</name>
<dbReference type="Gene3D" id="6.10.140.570">
    <property type="match status" value="1"/>
</dbReference>
<evidence type="ECO:0000313" key="6">
    <source>
        <dbReference type="EMBL" id="PWW83035.1"/>
    </source>
</evidence>
<accession>A0A317T8Z0</accession>
<dbReference type="SUPFAM" id="SSF56300">
    <property type="entry name" value="Metallo-dependent phosphatases"/>
    <property type="match status" value="1"/>
</dbReference>
<dbReference type="GO" id="GO:0009166">
    <property type="term" value="P:nucleotide catabolic process"/>
    <property type="evidence" value="ECO:0007669"/>
    <property type="project" value="InterPro"/>
</dbReference>
<dbReference type="Gene3D" id="3.60.21.10">
    <property type="match status" value="1"/>
</dbReference>
<dbReference type="OrthoDB" id="9775118at2"/>
<dbReference type="InterPro" id="IPR008334">
    <property type="entry name" value="5'-Nucleotdase_C"/>
</dbReference>
<dbReference type="RefSeq" id="WP_110021919.1">
    <property type="nucleotide sequence ID" value="NZ_PDNZ01000001.1"/>
</dbReference>
<dbReference type="PROSITE" id="PS51257">
    <property type="entry name" value="PROKAR_LIPOPROTEIN"/>
    <property type="match status" value="1"/>
</dbReference>
<gene>
    <name evidence="6" type="primary">soxB</name>
    <name evidence="6" type="ORF">CR164_00270</name>
</gene>
<evidence type="ECO:0000256" key="2">
    <source>
        <dbReference type="ARBA" id="ARBA00022729"/>
    </source>
</evidence>
<keyword evidence="7" id="KW-1185">Reference proteome</keyword>
<evidence type="ECO:0000259" key="4">
    <source>
        <dbReference type="Pfam" id="PF00149"/>
    </source>
</evidence>
<keyword evidence="2" id="KW-0732">Signal</keyword>
<feature type="domain" description="5'-Nucleotidase C-terminal" evidence="5">
    <location>
        <begin position="407"/>
        <end position="537"/>
    </location>
</feature>
<protein>
    <submittedName>
        <fullName evidence="6">Thiosulfohydrolase SoxB</fullName>
    </submittedName>
</protein>
<proteinExistence type="inferred from homology"/>
<dbReference type="PANTHER" id="PTHR11575">
    <property type="entry name" value="5'-NUCLEOTIDASE-RELATED"/>
    <property type="match status" value="1"/>
</dbReference>
<dbReference type="Gene3D" id="3.90.780.10">
    <property type="entry name" value="5'-Nucleotidase, C-terminal domain"/>
    <property type="match status" value="1"/>
</dbReference>
<organism evidence="6 7">
    <name type="scientific">Prosthecochloris marina</name>
    <dbReference type="NCBI Taxonomy" id="2017681"/>
    <lineage>
        <taxon>Bacteria</taxon>
        <taxon>Pseudomonadati</taxon>
        <taxon>Chlorobiota</taxon>
        <taxon>Chlorobiia</taxon>
        <taxon>Chlorobiales</taxon>
        <taxon>Chlorobiaceae</taxon>
        <taxon>Prosthecochloris</taxon>
    </lineage>
</organism>
<evidence type="ECO:0000256" key="3">
    <source>
        <dbReference type="RuleBase" id="RU362119"/>
    </source>
</evidence>
<reference evidence="7" key="1">
    <citation type="submission" date="2017-10" db="EMBL/GenBank/DDBJ databases">
        <authorList>
            <person name="Gaisin V.A."/>
            <person name="Rysina M.S."/>
            <person name="Grouzdev D.S."/>
        </authorList>
    </citation>
    <scope>NUCLEOTIDE SEQUENCE [LARGE SCALE GENOMIC DNA]</scope>
    <source>
        <strain evidence="7">V1</strain>
    </source>
</reference>
<feature type="domain" description="Calcineurin-like phosphoesterase" evidence="4">
    <location>
        <begin position="43"/>
        <end position="314"/>
    </location>
</feature>
<keyword evidence="3 6" id="KW-0378">Hydrolase</keyword>
<dbReference type="InterPro" id="IPR030998">
    <property type="entry name" value="Thiosulf_SoxB"/>
</dbReference>
<dbReference type="GO" id="GO:0016788">
    <property type="term" value="F:hydrolase activity, acting on ester bonds"/>
    <property type="evidence" value="ECO:0007669"/>
    <property type="project" value="InterPro"/>
</dbReference>
<dbReference type="InterPro" id="IPR041829">
    <property type="entry name" value="SoxB_N"/>
</dbReference>
<dbReference type="NCBIfam" id="TIGR04486">
    <property type="entry name" value="thiosulf_SoxB"/>
    <property type="match status" value="1"/>
</dbReference>
<dbReference type="PRINTS" id="PR01607">
    <property type="entry name" value="APYRASEFAMLY"/>
</dbReference>
<dbReference type="AlphaFoldDB" id="A0A317T8Z0"/>
<dbReference type="PROSITE" id="PS51318">
    <property type="entry name" value="TAT"/>
    <property type="match status" value="1"/>
</dbReference>
<sequence length="584" mass="64576">MQISRREFLRILGMAGVAGMLPAGIQGCNSAADMYSFPGFGDIRLLHITDTHAQLMPVYYREPSLNLGFGEAFGRPPHLVGQAFLEYYKISAGSPFAYAYTSLDYVDAAQRFGKLGGFAHLKTLVDKMRGEFGREKTLLFDTGDTWQGSGTALWTKGTDMVDVCNLLGVDVMTGHWEFTHGTEVVRSNLERFKGDFVAQNVKVKEEALFDGVEAFDEMTGHAFRPYVMKELGGHRIAVIGQAFPYTPIANPQRFIPDWTFGINSMELQELVDKIRRDERPDAVILISHNGMDVDVKLAGEVNGIDVIFGGHTHDAVPRPFEVRNASGRTLVTNAGSNGKFLGVMDLELGNGTVRDYRYRLLPVFSNELGEDRNMKAMIDDIRKPYLDKLHQPLATTDSLLYRRGNFDGPFDKVICDALIARNDAQIALSPGFRWGTTLLPGQTVTMEHVLDQTCMTYPETYVRDMTGAQIGAILEDVADNLFNADPYYQQGGDMVRVGGMQYTINPSAVFGKRIENMRLSDGKPIDASAKYRVAGWATVGAQSPGEPVWESVAEYLKDVKTVEVNRSGSPVVKHAESNPGADFS</sequence>
<dbReference type="InterPro" id="IPR006311">
    <property type="entry name" value="TAT_signal"/>
</dbReference>
<dbReference type="Pfam" id="PF00149">
    <property type="entry name" value="Metallophos"/>
    <property type="match status" value="1"/>
</dbReference>
<dbReference type="EMBL" id="PDNZ01000001">
    <property type="protein sequence ID" value="PWW83035.1"/>
    <property type="molecule type" value="Genomic_DNA"/>
</dbReference>
<comment type="caution">
    <text evidence="6">The sequence shown here is derived from an EMBL/GenBank/DDBJ whole genome shotgun (WGS) entry which is preliminary data.</text>
</comment>
<dbReference type="GO" id="GO:0000166">
    <property type="term" value="F:nucleotide binding"/>
    <property type="evidence" value="ECO:0007669"/>
    <property type="project" value="UniProtKB-KW"/>
</dbReference>
<evidence type="ECO:0000259" key="5">
    <source>
        <dbReference type="Pfam" id="PF02872"/>
    </source>
</evidence>
<keyword evidence="3" id="KW-0547">Nucleotide-binding</keyword>
<dbReference type="CDD" id="cd07411">
    <property type="entry name" value="MPP_SoxB_N"/>
    <property type="match status" value="1"/>
</dbReference>
<evidence type="ECO:0000313" key="7">
    <source>
        <dbReference type="Proteomes" id="UP000246278"/>
    </source>
</evidence>
<dbReference type="InterPro" id="IPR006146">
    <property type="entry name" value="5'-Nucleotdase_CS"/>
</dbReference>
<dbReference type="GO" id="GO:0030288">
    <property type="term" value="C:outer membrane-bounded periplasmic space"/>
    <property type="evidence" value="ECO:0007669"/>
    <property type="project" value="TreeGrafter"/>
</dbReference>
<dbReference type="PANTHER" id="PTHR11575:SF42">
    <property type="entry name" value="SULFUR OXIDATION PROTEIN SOXB"/>
    <property type="match status" value="1"/>
</dbReference>
<dbReference type="InterPro" id="IPR036907">
    <property type="entry name" value="5'-Nucleotdase_C_sf"/>
</dbReference>
<dbReference type="InterPro" id="IPR004843">
    <property type="entry name" value="Calcineurin-like_PHP"/>
</dbReference>
<dbReference type="InterPro" id="IPR006179">
    <property type="entry name" value="5_nucleotidase/apyrase"/>
</dbReference>
<dbReference type="PROSITE" id="PS00785">
    <property type="entry name" value="5_NUCLEOTIDASE_1"/>
    <property type="match status" value="1"/>
</dbReference>
<dbReference type="Proteomes" id="UP000246278">
    <property type="component" value="Unassembled WGS sequence"/>
</dbReference>
<dbReference type="GO" id="GO:0046872">
    <property type="term" value="F:metal ion binding"/>
    <property type="evidence" value="ECO:0007669"/>
    <property type="project" value="InterPro"/>
</dbReference>
<dbReference type="Pfam" id="PF02872">
    <property type="entry name" value="5_nucleotid_C"/>
    <property type="match status" value="1"/>
</dbReference>
<evidence type="ECO:0000256" key="1">
    <source>
        <dbReference type="ARBA" id="ARBA00006654"/>
    </source>
</evidence>